<dbReference type="Pfam" id="PF13443">
    <property type="entry name" value="HTH_26"/>
    <property type="match status" value="1"/>
</dbReference>
<dbReference type="PROSITE" id="PS50943">
    <property type="entry name" value="HTH_CROC1"/>
    <property type="match status" value="1"/>
</dbReference>
<dbReference type="InterPro" id="IPR010982">
    <property type="entry name" value="Lambda_DNA-bd_dom_sf"/>
</dbReference>
<sequence length="64" mass="7284">MELNIKKLEAERIRLSLKKGEYSKLFDLSETAYGKMLRKKSTALSTINKIASVLNLDPKDLLTN</sequence>
<dbReference type="InterPro" id="IPR001387">
    <property type="entry name" value="Cro/C1-type_HTH"/>
</dbReference>
<dbReference type="SUPFAM" id="SSF47413">
    <property type="entry name" value="lambda repressor-like DNA-binding domains"/>
    <property type="match status" value="1"/>
</dbReference>
<organism evidence="2">
    <name type="scientific">viral metagenome</name>
    <dbReference type="NCBI Taxonomy" id="1070528"/>
    <lineage>
        <taxon>unclassified sequences</taxon>
        <taxon>metagenomes</taxon>
        <taxon>organismal metagenomes</taxon>
    </lineage>
</organism>
<dbReference type="GO" id="GO:0003677">
    <property type="term" value="F:DNA binding"/>
    <property type="evidence" value="ECO:0007669"/>
    <property type="project" value="InterPro"/>
</dbReference>
<evidence type="ECO:0000259" key="1">
    <source>
        <dbReference type="PROSITE" id="PS50943"/>
    </source>
</evidence>
<name>A0A6H1ZUI7_9ZZZZ</name>
<accession>A0A6H1ZUI7</accession>
<proteinExistence type="predicted"/>
<dbReference type="EMBL" id="MT144276">
    <property type="protein sequence ID" value="QJA51593.1"/>
    <property type="molecule type" value="Genomic_DNA"/>
</dbReference>
<gene>
    <name evidence="2" type="ORF">TM448A02218_0004</name>
</gene>
<protein>
    <submittedName>
        <fullName evidence="2">Putative DNA binding, helix-turn-helix domain containing protein</fullName>
    </submittedName>
</protein>
<reference evidence="2" key="1">
    <citation type="submission" date="2020-03" db="EMBL/GenBank/DDBJ databases">
        <title>The deep terrestrial virosphere.</title>
        <authorList>
            <person name="Holmfeldt K."/>
            <person name="Nilsson E."/>
            <person name="Simone D."/>
            <person name="Lopez-Fernandez M."/>
            <person name="Wu X."/>
            <person name="de Brujin I."/>
            <person name="Lundin D."/>
            <person name="Andersson A."/>
            <person name="Bertilsson S."/>
            <person name="Dopson M."/>
        </authorList>
    </citation>
    <scope>NUCLEOTIDE SEQUENCE</scope>
    <source>
        <strain evidence="2">TM448A02218</strain>
    </source>
</reference>
<feature type="domain" description="HTH cro/C1-type" evidence="1">
    <location>
        <begin position="8"/>
        <end position="61"/>
    </location>
</feature>
<evidence type="ECO:0000313" key="2">
    <source>
        <dbReference type="EMBL" id="QJA51593.1"/>
    </source>
</evidence>
<dbReference type="Gene3D" id="1.10.260.40">
    <property type="entry name" value="lambda repressor-like DNA-binding domains"/>
    <property type="match status" value="1"/>
</dbReference>
<dbReference type="AlphaFoldDB" id="A0A6H1ZUI7"/>